<feature type="compositionally biased region" description="Basic and acidic residues" evidence="1">
    <location>
        <begin position="1"/>
        <end position="14"/>
    </location>
</feature>
<evidence type="ECO:0000313" key="3">
    <source>
        <dbReference type="Proteomes" id="UP000560658"/>
    </source>
</evidence>
<name>A0A840CZ79_9BACE</name>
<reference evidence="2" key="1">
    <citation type="submission" date="2020-08" db="EMBL/GenBank/DDBJ databases">
        <title>Genomic Encyclopedia of Type Strains, Phase IV (KMG-IV): sequencing the most valuable type-strain genomes for metagenomic binning, comparative biology and taxonomic classification.</title>
        <authorList>
            <person name="Goeker M."/>
        </authorList>
    </citation>
    <scope>NUCLEOTIDE SEQUENCE [LARGE SCALE GENOMIC DNA]</scope>
    <source>
        <strain evidence="2">DSM 105720</strain>
    </source>
</reference>
<comment type="caution">
    <text evidence="2">The sequence shown here is derived from an EMBL/GenBank/DDBJ whole genome shotgun (WGS) entry which is preliminary data.</text>
</comment>
<dbReference type="EMBL" id="JACIER010000002">
    <property type="protein sequence ID" value="MBB4042714.1"/>
    <property type="molecule type" value="Genomic_DNA"/>
</dbReference>
<feature type="region of interest" description="Disordered" evidence="1">
    <location>
        <begin position="1"/>
        <end position="34"/>
    </location>
</feature>
<protein>
    <submittedName>
        <fullName evidence="2">Uncharacterized protein</fullName>
    </submittedName>
</protein>
<dbReference type="AlphaFoldDB" id="A0A840CZ79"/>
<keyword evidence="3" id="KW-1185">Reference proteome</keyword>
<proteinExistence type="predicted"/>
<evidence type="ECO:0000256" key="1">
    <source>
        <dbReference type="SAM" id="MobiDB-lite"/>
    </source>
</evidence>
<gene>
    <name evidence="2" type="ORF">GGR06_000479</name>
</gene>
<dbReference type="Proteomes" id="UP000560658">
    <property type="component" value="Unassembled WGS sequence"/>
</dbReference>
<accession>A0A840CZ79</accession>
<organism evidence="2 3">
    <name type="scientific">Bacteroides reticulotermitis</name>
    <dbReference type="NCBI Taxonomy" id="1133319"/>
    <lineage>
        <taxon>Bacteria</taxon>
        <taxon>Pseudomonadati</taxon>
        <taxon>Bacteroidota</taxon>
        <taxon>Bacteroidia</taxon>
        <taxon>Bacteroidales</taxon>
        <taxon>Bacteroidaceae</taxon>
        <taxon>Bacteroides</taxon>
    </lineage>
</organism>
<evidence type="ECO:0000313" key="2">
    <source>
        <dbReference type="EMBL" id="MBB4042714.1"/>
    </source>
</evidence>
<sequence>MDKLDEKAQRKENSQLRTLEMNGWNDGLLPVTGK</sequence>